<accession>A0A382UJY5</accession>
<organism evidence="1">
    <name type="scientific">marine metagenome</name>
    <dbReference type="NCBI Taxonomy" id="408172"/>
    <lineage>
        <taxon>unclassified sequences</taxon>
        <taxon>metagenomes</taxon>
        <taxon>ecological metagenomes</taxon>
    </lineage>
</organism>
<dbReference type="EMBL" id="UINC01144563">
    <property type="protein sequence ID" value="SVD34155.1"/>
    <property type="molecule type" value="Genomic_DNA"/>
</dbReference>
<gene>
    <name evidence="1" type="ORF">METZ01_LOCUS387009</name>
</gene>
<protein>
    <submittedName>
        <fullName evidence="1">Uncharacterized protein</fullName>
    </submittedName>
</protein>
<feature type="non-terminal residue" evidence="1">
    <location>
        <position position="113"/>
    </location>
</feature>
<proteinExistence type="predicted"/>
<evidence type="ECO:0000313" key="1">
    <source>
        <dbReference type="EMBL" id="SVD34155.1"/>
    </source>
</evidence>
<name>A0A382UJY5_9ZZZZ</name>
<dbReference type="AlphaFoldDB" id="A0A382UJY5"/>
<sequence>MRVAICLRGLCYGKTLNWKGISTLANYKKGFKNIIKNIVQNNPHIQFDFFLHGWVYDKTIINNIINDYKPVAYILEDQILFDQYNNFKNYKEILIERFKHLKTDITTNVSINY</sequence>
<reference evidence="1" key="1">
    <citation type="submission" date="2018-05" db="EMBL/GenBank/DDBJ databases">
        <authorList>
            <person name="Lanie J.A."/>
            <person name="Ng W.-L."/>
            <person name="Kazmierczak K.M."/>
            <person name="Andrzejewski T.M."/>
            <person name="Davidsen T.M."/>
            <person name="Wayne K.J."/>
            <person name="Tettelin H."/>
            <person name="Glass J.I."/>
            <person name="Rusch D."/>
            <person name="Podicherti R."/>
            <person name="Tsui H.-C.T."/>
            <person name="Winkler M.E."/>
        </authorList>
    </citation>
    <scope>NUCLEOTIDE SEQUENCE</scope>
</reference>